<name>A0AAN7UDG1_9PEZI</name>
<reference evidence="2 3" key="1">
    <citation type="submission" date="2023-10" db="EMBL/GenBank/DDBJ databases">
        <title>Draft genome sequence of Xylaria bambusicola isolate GMP-LS, the root and basal stem rot pathogen of sugarcane in Indonesia.</title>
        <authorList>
            <person name="Selvaraj P."/>
            <person name="Muralishankar V."/>
            <person name="Muruganantham S."/>
            <person name="Sp S."/>
            <person name="Haryani S."/>
            <person name="Lau K.J.X."/>
            <person name="Naqvi N.I."/>
        </authorList>
    </citation>
    <scope>NUCLEOTIDE SEQUENCE [LARGE SCALE GENOMIC DNA]</scope>
    <source>
        <strain evidence="2">GMP-LS</strain>
    </source>
</reference>
<organism evidence="2 3">
    <name type="scientific">Xylaria bambusicola</name>
    <dbReference type="NCBI Taxonomy" id="326684"/>
    <lineage>
        <taxon>Eukaryota</taxon>
        <taxon>Fungi</taxon>
        <taxon>Dikarya</taxon>
        <taxon>Ascomycota</taxon>
        <taxon>Pezizomycotina</taxon>
        <taxon>Sordariomycetes</taxon>
        <taxon>Xylariomycetidae</taxon>
        <taxon>Xylariales</taxon>
        <taxon>Xylariaceae</taxon>
        <taxon>Xylaria</taxon>
    </lineage>
</organism>
<sequence>MAMPTPIVSRPPPSFPPYGDHRPTRRVKNEEMASKVALLHVTGLDSTDNVPVPGASGRRPDPDK</sequence>
<evidence type="ECO:0000256" key="1">
    <source>
        <dbReference type="SAM" id="MobiDB-lite"/>
    </source>
</evidence>
<protein>
    <submittedName>
        <fullName evidence="2">Uncharacterized protein</fullName>
    </submittedName>
</protein>
<evidence type="ECO:0000313" key="3">
    <source>
        <dbReference type="Proteomes" id="UP001305414"/>
    </source>
</evidence>
<feature type="compositionally biased region" description="Basic and acidic residues" evidence="1">
    <location>
        <begin position="19"/>
        <end position="33"/>
    </location>
</feature>
<gene>
    <name evidence="2" type="ORF">RRF57_002338</name>
</gene>
<dbReference type="EMBL" id="JAWHQM010000004">
    <property type="protein sequence ID" value="KAK5626623.1"/>
    <property type="molecule type" value="Genomic_DNA"/>
</dbReference>
<dbReference type="AlphaFoldDB" id="A0AAN7UDG1"/>
<evidence type="ECO:0000313" key="2">
    <source>
        <dbReference type="EMBL" id="KAK5626623.1"/>
    </source>
</evidence>
<dbReference type="Proteomes" id="UP001305414">
    <property type="component" value="Unassembled WGS sequence"/>
</dbReference>
<feature type="region of interest" description="Disordered" evidence="1">
    <location>
        <begin position="1"/>
        <end position="64"/>
    </location>
</feature>
<proteinExistence type="predicted"/>
<accession>A0AAN7UDG1</accession>
<keyword evidence="3" id="KW-1185">Reference proteome</keyword>
<comment type="caution">
    <text evidence="2">The sequence shown here is derived from an EMBL/GenBank/DDBJ whole genome shotgun (WGS) entry which is preliminary data.</text>
</comment>